<protein>
    <submittedName>
        <fullName evidence="1">'Cold-shock' DNA-binding domain-containing protein</fullName>
    </submittedName>
</protein>
<evidence type="ECO:0000313" key="1">
    <source>
        <dbReference type="EMBL" id="SEL01511.1"/>
    </source>
</evidence>
<accession>A0A1H7LRE7</accession>
<sequence>MFIGAVKWFDNQKGFGMLVLPTEETLFLHVRGFASTPSTVQIGDVVIGEKKPDKKKDGFVGHNCHLASNLNDWLITMSLIDQPHTVNLNPEVKKFNSKREAPRSNLHHNLLQLAAKQILKDKDIEEIFRTAIHYHEHHLPPSQFIAYATLLNHTIKDLLDPEAAEQLLDRIFKSFGASLNPEMLFKVWKNRAFRFIGYLGDGDFEIPEEVLGLYATEIGHRELSRIKSYSFGPAFCADMVEANLDGLDFKNQEEMQEALSYVEILDGEEKIRWENYIKSNLEK</sequence>
<dbReference type="SUPFAM" id="SSF50249">
    <property type="entry name" value="Nucleic acid-binding proteins"/>
    <property type="match status" value="1"/>
</dbReference>
<name>A0A1H7LRE7_OLID1</name>
<dbReference type="InterPro" id="IPR012340">
    <property type="entry name" value="NA-bd_OB-fold"/>
</dbReference>
<proteinExistence type="predicted"/>
<keyword evidence="2" id="KW-1185">Reference proteome</keyword>
<dbReference type="GO" id="GO:0003677">
    <property type="term" value="F:DNA binding"/>
    <property type="evidence" value="ECO:0007669"/>
    <property type="project" value="UniProtKB-KW"/>
</dbReference>
<evidence type="ECO:0000313" key="2">
    <source>
        <dbReference type="Proteomes" id="UP000199421"/>
    </source>
</evidence>
<dbReference type="AlphaFoldDB" id="A0A1H7LRE7"/>
<gene>
    <name evidence="1" type="ORF">SAMN05661044_01748</name>
</gene>
<organism evidence="1 2">
    <name type="scientific">Olivibacter domesticus</name>
    <name type="common">Pseudosphingobacterium domesticum</name>
    <dbReference type="NCBI Taxonomy" id="407022"/>
    <lineage>
        <taxon>Bacteria</taxon>
        <taxon>Pseudomonadati</taxon>
        <taxon>Bacteroidota</taxon>
        <taxon>Sphingobacteriia</taxon>
        <taxon>Sphingobacteriales</taxon>
        <taxon>Sphingobacteriaceae</taxon>
        <taxon>Olivibacter</taxon>
    </lineage>
</organism>
<dbReference type="STRING" id="407022.SAMN05661044_01748"/>
<dbReference type="Proteomes" id="UP000199421">
    <property type="component" value="Unassembled WGS sequence"/>
</dbReference>
<dbReference type="Gene3D" id="2.40.50.140">
    <property type="entry name" value="Nucleic acid-binding proteins"/>
    <property type="match status" value="1"/>
</dbReference>
<dbReference type="EMBL" id="FOAF01000001">
    <property type="protein sequence ID" value="SEL01511.1"/>
    <property type="molecule type" value="Genomic_DNA"/>
</dbReference>
<reference evidence="2" key="1">
    <citation type="submission" date="2016-10" db="EMBL/GenBank/DDBJ databases">
        <authorList>
            <person name="Varghese N."/>
            <person name="Submissions S."/>
        </authorList>
    </citation>
    <scope>NUCLEOTIDE SEQUENCE [LARGE SCALE GENOMIC DNA]</scope>
    <source>
        <strain evidence="2">DSM 18733</strain>
    </source>
</reference>
<keyword evidence="1" id="KW-0238">DNA-binding</keyword>